<dbReference type="SUPFAM" id="SSF51445">
    <property type="entry name" value="(Trans)glycosidases"/>
    <property type="match status" value="1"/>
</dbReference>
<evidence type="ECO:0000313" key="10">
    <source>
        <dbReference type="Proteomes" id="UP000000346"/>
    </source>
</evidence>
<sequence length="491" mass="56951">MERGSGLLLHITSLPGSPLVGDLGPSAHEFLEILRDAGQRYWQVLPLSPTAPEHDNSPYSGLSAFAGNPIMVSPQLLANEGLLAADELASLPRGEPNRVDYGLAYEHRMRLLRLAFSRFKPSGDYDRFLDRNSWWLEDYALYVSLREHFKGSDWSSWPEGLRRRDRGEMQAWREKLKERIELEHFIQYEFFSQWSSLRAHARRLGIRIIGDIPIYVSYDSADVWSNPRIFKLGRDLRPTYVSGVPPDYFSRTGQLWNTPVYDWESLRRERYSWWIRRFAHASELFDAVRLDHFRGFAAYWEVPAGEKTAVNGRWARGPGEDLFRRVMREVPRLQLIAEDLGFITPDVVQLRDRLGLPGLKVLQFAWDGNPGNPYKPHNYGRNFVVYTGTHDNNTIVGWFFHEASPRARREAMNYMGLRDAREINWAFIRLAMMSVADVSIFPVQDVLGLGPEARMNTPGTVGNNWRWRLESFDGLRRAARRLRDMTRAYGR</sequence>
<evidence type="ECO:0000256" key="2">
    <source>
        <dbReference type="ARBA" id="ARBA00005684"/>
    </source>
</evidence>
<evidence type="ECO:0000256" key="6">
    <source>
        <dbReference type="ARBA" id="ARBA00023277"/>
    </source>
</evidence>
<dbReference type="GeneID" id="9499136"/>
<dbReference type="Proteomes" id="UP000000346">
    <property type="component" value="Chromosome"/>
</dbReference>
<dbReference type="GO" id="GO:0004134">
    <property type="term" value="F:4-alpha-glucanotransferase activity"/>
    <property type="evidence" value="ECO:0007669"/>
    <property type="project" value="UniProtKB-EC"/>
</dbReference>
<evidence type="ECO:0000256" key="7">
    <source>
        <dbReference type="ARBA" id="ARBA00031423"/>
    </source>
</evidence>
<evidence type="ECO:0000256" key="4">
    <source>
        <dbReference type="ARBA" id="ARBA00022676"/>
    </source>
</evidence>
<dbReference type="NCBIfam" id="NF011079">
    <property type="entry name" value="PRK14508.1-2"/>
    <property type="match status" value="1"/>
</dbReference>
<keyword evidence="6" id="KW-0119">Carbohydrate metabolism</keyword>
<dbReference type="Pfam" id="PF02446">
    <property type="entry name" value="Glyco_hydro_77"/>
    <property type="match status" value="1"/>
</dbReference>
<accession>D9Q1W6</accession>
<evidence type="ECO:0000313" key="9">
    <source>
        <dbReference type="EMBL" id="ADL19304.1"/>
    </source>
</evidence>
<dbReference type="Gene3D" id="3.20.20.80">
    <property type="entry name" value="Glycosidases"/>
    <property type="match status" value="1"/>
</dbReference>
<evidence type="ECO:0000256" key="8">
    <source>
        <dbReference type="ARBA" id="ARBA00031501"/>
    </source>
</evidence>
<dbReference type="PANTHER" id="PTHR32438:SF5">
    <property type="entry name" value="4-ALPHA-GLUCANOTRANSFERASE DPE1, CHLOROPLASTIC_AMYLOPLASTIC"/>
    <property type="match status" value="1"/>
</dbReference>
<dbReference type="RefSeq" id="WP_013266816.1">
    <property type="nucleotide sequence ID" value="NC_014374.1"/>
</dbReference>
<protein>
    <recommendedName>
        <fullName evidence="3">4-alpha-glucanotransferase</fullName>
        <ecNumber evidence="3">2.4.1.25</ecNumber>
    </recommendedName>
    <alternativeName>
        <fullName evidence="7">Amylomaltase</fullName>
    </alternativeName>
    <alternativeName>
        <fullName evidence="8">Disproportionating enzyme</fullName>
    </alternativeName>
</protein>
<dbReference type="EC" id="2.4.1.25" evidence="3"/>
<dbReference type="NCBIfam" id="NF011080">
    <property type="entry name" value="PRK14508.1-3"/>
    <property type="match status" value="1"/>
</dbReference>
<name>D9Q1W6_ACIS3</name>
<dbReference type="STRING" id="666510.ASAC_0898"/>
<comment type="catalytic activity">
    <reaction evidence="1">
        <text>Transfers a segment of a (1-&gt;4)-alpha-D-glucan to a new position in an acceptor, which may be glucose or a (1-&gt;4)-alpha-D-glucan.</text>
        <dbReference type="EC" id="2.4.1.25"/>
    </reaction>
</comment>
<dbReference type="HOGENOM" id="CLU_014132_1_0_2"/>
<dbReference type="KEGG" id="asc:ASAC_0898"/>
<dbReference type="eggNOG" id="arCOG04681">
    <property type="taxonomic scope" value="Archaea"/>
</dbReference>
<dbReference type="InterPro" id="IPR003385">
    <property type="entry name" value="Glyco_hydro_77"/>
</dbReference>
<dbReference type="GO" id="GO:0005975">
    <property type="term" value="P:carbohydrate metabolic process"/>
    <property type="evidence" value="ECO:0007669"/>
    <property type="project" value="InterPro"/>
</dbReference>
<evidence type="ECO:0000256" key="3">
    <source>
        <dbReference type="ARBA" id="ARBA00012560"/>
    </source>
</evidence>
<keyword evidence="5 9" id="KW-0808">Transferase</keyword>
<dbReference type="InterPro" id="IPR017853">
    <property type="entry name" value="GH"/>
</dbReference>
<dbReference type="InParanoid" id="D9Q1W6"/>
<dbReference type="PANTHER" id="PTHR32438">
    <property type="entry name" value="4-ALPHA-GLUCANOTRANSFERASE DPE1, CHLOROPLASTIC/AMYLOPLASTIC"/>
    <property type="match status" value="1"/>
</dbReference>
<keyword evidence="4 9" id="KW-0328">Glycosyltransferase</keyword>
<dbReference type="OrthoDB" id="104697at2157"/>
<evidence type="ECO:0000256" key="1">
    <source>
        <dbReference type="ARBA" id="ARBA00000439"/>
    </source>
</evidence>
<dbReference type="EMBL" id="CP001742">
    <property type="protein sequence ID" value="ADL19304.1"/>
    <property type="molecule type" value="Genomic_DNA"/>
</dbReference>
<dbReference type="AlphaFoldDB" id="D9Q1W6"/>
<proteinExistence type="inferred from homology"/>
<comment type="similarity">
    <text evidence="2">Belongs to the disproportionating enzyme family.</text>
</comment>
<evidence type="ECO:0000256" key="5">
    <source>
        <dbReference type="ARBA" id="ARBA00022679"/>
    </source>
</evidence>
<gene>
    <name evidence="9" type="ordered locus">ASAC_0898</name>
</gene>
<keyword evidence="10" id="KW-1185">Reference proteome</keyword>
<organism evidence="9 10">
    <name type="scientific">Acidilobus saccharovorans (strain DSM 16705 / JCM 18335 / VKM B-2471 / 345-15)</name>
    <dbReference type="NCBI Taxonomy" id="666510"/>
    <lineage>
        <taxon>Archaea</taxon>
        <taxon>Thermoproteota</taxon>
        <taxon>Thermoprotei</taxon>
        <taxon>Acidilobales</taxon>
        <taxon>Acidilobaceae</taxon>
        <taxon>Acidilobus</taxon>
    </lineage>
</organism>
<dbReference type="CAZy" id="GH77">
    <property type="family name" value="Glycoside Hydrolase Family 77"/>
</dbReference>
<reference evidence="9 10" key="1">
    <citation type="journal article" date="2010" name="Appl. Environ. Microbiol.">
        <title>The genome sequence of the crenarchaeon Acidilobus saccharovorans supports a new order, Acidilobales, and suggests an important ecological role in terrestrial acidic hot springs.</title>
        <authorList>
            <person name="Mardanov A.V."/>
            <person name="Svetlitchnyi V.A."/>
            <person name="Beletsky A.V."/>
            <person name="Prokofeva M.I."/>
            <person name="Bonch-Osmolovskaya E.A."/>
            <person name="Ravin N.V."/>
            <person name="Skryabin K.G."/>
        </authorList>
    </citation>
    <scope>NUCLEOTIDE SEQUENCE [LARGE SCALE GENOMIC DNA]</scope>
    <source>
        <strain evidence="10">DSM 16705 / JCM 18335 / VKM B-2471 / 345-15</strain>
    </source>
</reference>
<dbReference type="NCBIfam" id="TIGR00217">
    <property type="entry name" value="malQ"/>
    <property type="match status" value="1"/>
</dbReference>